<dbReference type="InParanoid" id="A0A3Q7GF76"/>
<evidence type="ECO:0000256" key="1">
    <source>
        <dbReference type="SAM" id="MobiDB-lite"/>
    </source>
</evidence>
<evidence type="ECO:0000313" key="2">
    <source>
        <dbReference type="EnsemblPlants" id="Solyc05g021163.1.1"/>
    </source>
</evidence>
<protein>
    <submittedName>
        <fullName evidence="2">Uncharacterized protein</fullName>
    </submittedName>
</protein>
<dbReference type="Gramene" id="Solyc05g021163.1.1">
    <property type="protein sequence ID" value="Solyc05g021163.1.1"/>
    <property type="gene ID" value="Solyc05g021163.1"/>
</dbReference>
<feature type="region of interest" description="Disordered" evidence="1">
    <location>
        <begin position="62"/>
        <end position="148"/>
    </location>
</feature>
<reference evidence="2" key="1">
    <citation type="journal article" date="2012" name="Nature">
        <title>The tomato genome sequence provides insights into fleshy fruit evolution.</title>
        <authorList>
            <consortium name="Tomato Genome Consortium"/>
        </authorList>
    </citation>
    <scope>NUCLEOTIDE SEQUENCE [LARGE SCALE GENOMIC DNA]</scope>
    <source>
        <strain evidence="2">cv. Heinz 1706</strain>
    </source>
</reference>
<reference evidence="2" key="2">
    <citation type="submission" date="2019-01" db="UniProtKB">
        <authorList>
            <consortium name="EnsemblPlants"/>
        </authorList>
    </citation>
    <scope>IDENTIFICATION</scope>
    <source>
        <strain evidence="2">cv. Heinz 1706</strain>
    </source>
</reference>
<feature type="compositionally biased region" description="Polar residues" evidence="1">
    <location>
        <begin position="134"/>
        <end position="143"/>
    </location>
</feature>
<feature type="compositionally biased region" description="Polar residues" evidence="1">
    <location>
        <begin position="105"/>
        <end position="117"/>
    </location>
</feature>
<feature type="compositionally biased region" description="Basic and acidic residues" evidence="1">
    <location>
        <begin position="94"/>
        <end position="104"/>
    </location>
</feature>
<sequence length="157" mass="17757">MQQHMKEHDTIILDQLDMSSSAAKNVQADRSLQPTDNAGHTVHAGHVRINVVNVQNVTDIPDLEGSESLHRQGYGDQTSVETQSPSDSNTRQQLGEEIKKKAEESSPQTSNNKSNTRLSKKRRDAQKKDKRRSMTQGLKLNSKNNKRELKKWMNIVI</sequence>
<keyword evidence="3" id="KW-1185">Reference proteome</keyword>
<dbReference type="AlphaFoldDB" id="A0A3Q7GF76"/>
<dbReference type="EnsemblPlants" id="Solyc05g021163.1.1">
    <property type="protein sequence ID" value="Solyc05g021163.1.1"/>
    <property type="gene ID" value="Solyc05g021163.1"/>
</dbReference>
<name>A0A3Q7GF76_SOLLC</name>
<dbReference type="Proteomes" id="UP000004994">
    <property type="component" value="Chromosome 5"/>
</dbReference>
<feature type="compositionally biased region" description="Polar residues" evidence="1">
    <location>
        <begin position="75"/>
        <end position="93"/>
    </location>
</feature>
<proteinExistence type="predicted"/>
<feature type="compositionally biased region" description="Basic residues" evidence="1">
    <location>
        <begin position="118"/>
        <end position="133"/>
    </location>
</feature>
<organism evidence="2">
    <name type="scientific">Solanum lycopersicum</name>
    <name type="common">Tomato</name>
    <name type="synonym">Lycopersicon esculentum</name>
    <dbReference type="NCBI Taxonomy" id="4081"/>
    <lineage>
        <taxon>Eukaryota</taxon>
        <taxon>Viridiplantae</taxon>
        <taxon>Streptophyta</taxon>
        <taxon>Embryophyta</taxon>
        <taxon>Tracheophyta</taxon>
        <taxon>Spermatophyta</taxon>
        <taxon>Magnoliopsida</taxon>
        <taxon>eudicotyledons</taxon>
        <taxon>Gunneridae</taxon>
        <taxon>Pentapetalae</taxon>
        <taxon>asterids</taxon>
        <taxon>lamiids</taxon>
        <taxon>Solanales</taxon>
        <taxon>Solanaceae</taxon>
        <taxon>Solanoideae</taxon>
        <taxon>Solaneae</taxon>
        <taxon>Solanum</taxon>
        <taxon>Solanum subgen. Lycopersicon</taxon>
    </lineage>
</organism>
<evidence type="ECO:0000313" key="3">
    <source>
        <dbReference type="Proteomes" id="UP000004994"/>
    </source>
</evidence>
<accession>A0A3Q7GF76</accession>